<dbReference type="CDD" id="cd00615">
    <property type="entry name" value="Orn_deC_like"/>
    <property type="match status" value="1"/>
</dbReference>
<dbReference type="GO" id="GO:0008792">
    <property type="term" value="F:arginine decarboxylase activity"/>
    <property type="evidence" value="ECO:0007669"/>
    <property type="project" value="UniProtKB-EC"/>
</dbReference>
<organism evidence="7 8">
    <name type="scientific">Moorella mulderi DSM 14980</name>
    <dbReference type="NCBI Taxonomy" id="1122241"/>
    <lineage>
        <taxon>Bacteria</taxon>
        <taxon>Bacillati</taxon>
        <taxon>Bacillota</taxon>
        <taxon>Clostridia</taxon>
        <taxon>Neomoorellales</taxon>
        <taxon>Neomoorellaceae</taxon>
        <taxon>Neomoorella</taxon>
    </lineage>
</organism>
<reference evidence="7 8" key="1">
    <citation type="submission" date="2016-02" db="EMBL/GenBank/DDBJ databases">
        <title>Genome sequence of Moorella mulderi DSM 14980.</title>
        <authorList>
            <person name="Poehlein A."/>
            <person name="Daniel R."/>
        </authorList>
    </citation>
    <scope>NUCLEOTIDE SEQUENCE [LARGE SCALE GENOMIC DNA]</scope>
    <source>
        <strain evidence="7 8">DSM 14980</strain>
    </source>
</reference>
<dbReference type="InterPro" id="IPR008286">
    <property type="entry name" value="Prn/Lys/Arg_de-COase_C"/>
</dbReference>
<proteinExistence type="inferred from homology"/>
<comment type="caution">
    <text evidence="7">The sequence shown here is derived from an EMBL/GenBank/DDBJ whole genome shotgun (WGS) entry which is preliminary data.</text>
</comment>
<dbReference type="InterPro" id="IPR015424">
    <property type="entry name" value="PyrdxlP-dep_Trfase"/>
</dbReference>
<dbReference type="InterPro" id="IPR015421">
    <property type="entry name" value="PyrdxlP-dep_Trfase_major"/>
</dbReference>
<sequence length="499" mass="54710">MLDQTRTPVFTAIKQYIEEGVIPFHVPGHKQGRALAEFKEYVGERVLAMDLTCVPGLDNICNPRDVIREAEALMAAAYGADYAFFLVNGTTSGIQAMILAVCQPGDKIIIPRNAHRSALGGLILSGAHPVYIEPEINEDYGISMGVTPEKVERALKDHPDAKAVFVISPNYYGTVPPLKEIVAVAHEFDVPVLVDEAHGAHLPFHPALPLSAMAAGADLAAVSAHKLAGSMTQSSFLLFQGERLDPKHIKAVLNLSQTTSPSYILLASLDVARKQMALRGRELLERTLEITWWIRRELSQIEGLNIMGDEVTSLPGCTALDPTKITVNVQGLGLSGYEMEAILRREYKIQVELSDLYNVLLLVSIGDDRETAGRLVAAFQDIARKRSLKNVIRFCPPLPALPRMAVLPRAAFYSQTRSIELEYAEGEISAEAITAYPPGIPLVCPGEVITREIIDYVNLLKNEHADLQGPEDPELKFIRILKDTVSLMEHEKASRAGLA</sequence>
<dbReference type="Gene3D" id="3.90.100.10">
    <property type="entry name" value="Orn/Lys/Arg decarboxylase, C-terminal domain"/>
    <property type="match status" value="1"/>
</dbReference>
<dbReference type="Gene3D" id="3.40.640.10">
    <property type="entry name" value="Type I PLP-dependent aspartate aminotransferase-like (Major domain)"/>
    <property type="match status" value="1"/>
</dbReference>
<evidence type="ECO:0000256" key="5">
    <source>
        <dbReference type="ARBA" id="ARBA00023239"/>
    </source>
</evidence>
<dbReference type="PANTHER" id="PTHR43277">
    <property type="entry name" value="ARGININE DECARBOXYLASE"/>
    <property type="match status" value="1"/>
</dbReference>
<evidence type="ECO:0000256" key="1">
    <source>
        <dbReference type="ARBA" id="ARBA00001933"/>
    </source>
</evidence>
<comment type="similarity">
    <text evidence="2">Belongs to the Orn/Lys/Arg decarboxylase class-I family.</text>
</comment>
<name>A0A151B0L8_9FIRM</name>
<dbReference type="PATRIC" id="fig|1122241.3.peg.186"/>
<dbReference type="EC" id="4.1.1.19" evidence="7"/>
<dbReference type="PANTHER" id="PTHR43277:SF4">
    <property type="entry name" value="ARGININE DECARBOXYLASE"/>
    <property type="match status" value="1"/>
</dbReference>
<accession>A0A151B0L8</accession>
<evidence type="ECO:0000256" key="2">
    <source>
        <dbReference type="ARBA" id="ARBA00010671"/>
    </source>
</evidence>
<evidence type="ECO:0000256" key="3">
    <source>
        <dbReference type="ARBA" id="ARBA00022793"/>
    </source>
</evidence>
<dbReference type="OrthoDB" id="9815233at2"/>
<keyword evidence="5 7" id="KW-0456">Lyase</keyword>
<dbReference type="SUPFAM" id="SSF55904">
    <property type="entry name" value="Ornithine decarboxylase C-terminal domain"/>
    <property type="match status" value="1"/>
</dbReference>
<keyword evidence="8" id="KW-1185">Reference proteome</keyword>
<dbReference type="RefSeq" id="WP_062280306.1">
    <property type="nucleotide sequence ID" value="NZ_LTBC01000001.1"/>
</dbReference>
<evidence type="ECO:0000259" key="6">
    <source>
        <dbReference type="PROSITE" id="PS00703"/>
    </source>
</evidence>
<dbReference type="InterPro" id="IPR036633">
    <property type="entry name" value="Prn/Lys/Arg_de-COase_C_sf"/>
</dbReference>
<dbReference type="Pfam" id="PF03711">
    <property type="entry name" value="OKR_DC_1_C"/>
    <property type="match status" value="1"/>
</dbReference>
<dbReference type="PROSITE" id="PS00703">
    <property type="entry name" value="OKR_DC_1"/>
    <property type="match status" value="1"/>
</dbReference>
<comment type="cofactor">
    <cofactor evidence="1">
        <name>pyridoxal 5'-phosphate</name>
        <dbReference type="ChEBI" id="CHEBI:597326"/>
    </cofactor>
</comment>
<dbReference type="AlphaFoldDB" id="A0A151B0L8"/>
<dbReference type="InterPro" id="IPR052357">
    <property type="entry name" value="Orn_Lys_Arg_decarboxylase-I"/>
</dbReference>
<evidence type="ECO:0000256" key="4">
    <source>
        <dbReference type="ARBA" id="ARBA00022898"/>
    </source>
</evidence>
<evidence type="ECO:0000313" key="7">
    <source>
        <dbReference type="EMBL" id="KYH33469.1"/>
    </source>
</evidence>
<dbReference type="EMBL" id="LTBC01000001">
    <property type="protein sequence ID" value="KYH33469.1"/>
    <property type="molecule type" value="Genomic_DNA"/>
</dbReference>
<evidence type="ECO:0000313" key="8">
    <source>
        <dbReference type="Proteomes" id="UP000075670"/>
    </source>
</evidence>
<keyword evidence="4" id="KW-0663">Pyridoxal phosphate</keyword>
<dbReference type="Proteomes" id="UP000075670">
    <property type="component" value="Unassembled WGS sequence"/>
</dbReference>
<protein>
    <submittedName>
        <fullName evidence="7">Arginine decarboxylase</fullName>
        <ecNumber evidence="7">4.1.1.19</ecNumber>
    </submittedName>
</protein>
<feature type="domain" description="Orn/Lys/Arg decarboxylases family 1 pyridoxal-P attachment site" evidence="6">
    <location>
        <begin position="221"/>
        <end position="235"/>
    </location>
</feature>
<keyword evidence="3" id="KW-0210">Decarboxylase</keyword>
<dbReference type="Pfam" id="PF01276">
    <property type="entry name" value="OKR_DC_1"/>
    <property type="match status" value="1"/>
</dbReference>
<gene>
    <name evidence="7" type="primary">speA_1</name>
    <name evidence="7" type="ORF">MOMUL_01700</name>
</gene>
<dbReference type="InterPro" id="IPR000310">
    <property type="entry name" value="Orn/Lys/Arg_deCO2ase_major_dom"/>
</dbReference>
<dbReference type="SUPFAM" id="SSF53383">
    <property type="entry name" value="PLP-dependent transferases"/>
    <property type="match status" value="1"/>
</dbReference>